<dbReference type="InterPro" id="IPR010930">
    <property type="entry name" value="Flg_bb/hook_C_dom"/>
</dbReference>
<proteinExistence type="inferred from homology"/>
<evidence type="ECO:0000256" key="5">
    <source>
        <dbReference type="RuleBase" id="RU362116"/>
    </source>
</evidence>
<dbReference type="PANTHER" id="PTHR30435">
    <property type="entry name" value="FLAGELLAR PROTEIN"/>
    <property type="match status" value="1"/>
</dbReference>
<dbReference type="Pfam" id="PF00460">
    <property type="entry name" value="Flg_bb_rod"/>
    <property type="match status" value="1"/>
</dbReference>
<organism evidence="10 11">
    <name type="scientific">Desulfohalobium retbaense (strain ATCC 49708 / DSM 5692 / JCM 16813 / HR100)</name>
    <dbReference type="NCBI Taxonomy" id="485915"/>
    <lineage>
        <taxon>Bacteria</taxon>
        <taxon>Pseudomonadati</taxon>
        <taxon>Thermodesulfobacteriota</taxon>
        <taxon>Desulfovibrionia</taxon>
        <taxon>Desulfovibrionales</taxon>
        <taxon>Desulfohalobiaceae</taxon>
        <taxon>Desulfohalobium</taxon>
    </lineage>
</organism>
<dbReference type="Pfam" id="PF07559">
    <property type="entry name" value="FlgE_D2"/>
    <property type="match status" value="1"/>
</dbReference>
<reference evidence="11" key="1">
    <citation type="submission" date="2009-09" db="EMBL/GenBank/DDBJ databases">
        <title>The complete chromosome of Desulfohalobium retbaense DSM 5692.</title>
        <authorList>
            <consortium name="US DOE Joint Genome Institute (JGI-PGF)"/>
            <person name="Lucas S."/>
            <person name="Copeland A."/>
            <person name="Lapidus A."/>
            <person name="Glavina del Rio T."/>
            <person name="Dalin E."/>
            <person name="Tice H."/>
            <person name="Bruce D."/>
            <person name="Goodwin L."/>
            <person name="Pitluck S."/>
            <person name="Kyrpides N."/>
            <person name="Mavromatis K."/>
            <person name="Ivanova N."/>
            <person name="Mikhailova N."/>
            <person name="Munk A.C."/>
            <person name="Brettin T."/>
            <person name="Detter J.C."/>
            <person name="Han C."/>
            <person name="Tapia R."/>
            <person name="Larimer F."/>
            <person name="Land M."/>
            <person name="Hauser L."/>
            <person name="Markowitz V."/>
            <person name="Cheng J.-F."/>
            <person name="Hugenholtz P."/>
            <person name="Woyke T."/>
            <person name="Wu D."/>
            <person name="Spring S."/>
            <person name="Klenk H.-P."/>
            <person name="Eisen J.A."/>
        </authorList>
    </citation>
    <scope>NUCLEOTIDE SEQUENCE [LARGE SCALE GENOMIC DNA]</scope>
    <source>
        <strain evidence="11">DSM 5692</strain>
    </source>
</reference>
<comment type="function">
    <text evidence="5">A flexible structure which links the flagellar filament to the drive apparatus in the basal body.</text>
</comment>
<name>C8WYV8_DESRD</name>
<dbReference type="AlphaFoldDB" id="C8WYV8"/>
<dbReference type="Pfam" id="PF06429">
    <property type="entry name" value="Flg_bbr_C"/>
    <property type="match status" value="1"/>
</dbReference>
<dbReference type="STRING" id="485915.Dret_0577"/>
<dbReference type="SUPFAM" id="SSF117143">
    <property type="entry name" value="Flagellar hook protein flgE"/>
    <property type="match status" value="1"/>
</dbReference>
<evidence type="ECO:0000313" key="11">
    <source>
        <dbReference type="Proteomes" id="UP000001052"/>
    </source>
</evidence>
<dbReference type="OrthoDB" id="9804559at2"/>
<keyword evidence="11" id="KW-1185">Reference proteome</keyword>
<dbReference type="InterPro" id="IPR019776">
    <property type="entry name" value="Flagellar_basal_body_rod_CS"/>
</dbReference>
<dbReference type="InterPro" id="IPR020013">
    <property type="entry name" value="Flagellar_FlgE/F/G"/>
</dbReference>
<feature type="domain" description="Flagellar hook protein FlgE/F/G-like D1" evidence="9">
    <location>
        <begin position="88"/>
        <end position="131"/>
    </location>
</feature>
<protein>
    <recommendedName>
        <fullName evidence="3 5">Flagellar hook protein FlgE</fullName>
    </recommendedName>
</protein>
<dbReference type="InterPro" id="IPR037925">
    <property type="entry name" value="FlgE/F/G-like"/>
</dbReference>
<dbReference type="GO" id="GO:0009424">
    <property type="term" value="C:bacterial-type flagellum hook"/>
    <property type="evidence" value="ECO:0007669"/>
    <property type="project" value="TreeGrafter"/>
</dbReference>
<evidence type="ECO:0000256" key="1">
    <source>
        <dbReference type="ARBA" id="ARBA00004117"/>
    </source>
</evidence>
<dbReference type="GO" id="GO:0071978">
    <property type="term" value="P:bacterial-type flagellum-dependent swarming motility"/>
    <property type="evidence" value="ECO:0007669"/>
    <property type="project" value="TreeGrafter"/>
</dbReference>
<dbReference type="Gene3D" id="2.60.98.20">
    <property type="entry name" value="Flagellar hook protein FlgE"/>
    <property type="match status" value="1"/>
</dbReference>
<evidence type="ECO:0000256" key="4">
    <source>
        <dbReference type="ARBA" id="ARBA00023143"/>
    </source>
</evidence>
<dbReference type="InterPro" id="IPR011491">
    <property type="entry name" value="FlgE_D2"/>
</dbReference>
<evidence type="ECO:0000256" key="3">
    <source>
        <dbReference type="ARBA" id="ARBA00019015"/>
    </source>
</evidence>
<evidence type="ECO:0000259" key="6">
    <source>
        <dbReference type="Pfam" id="PF00460"/>
    </source>
</evidence>
<feature type="domain" description="Flagellar basal-body/hook protein C-terminal" evidence="7">
    <location>
        <begin position="387"/>
        <end position="431"/>
    </location>
</feature>
<evidence type="ECO:0000259" key="9">
    <source>
        <dbReference type="Pfam" id="PF22692"/>
    </source>
</evidence>
<evidence type="ECO:0000313" key="10">
    <source>
        <dbReference type="EMBL" id="ACV67874.1"/>
    </source>
</evidence>
<reference evidence="10 11" key="2">
    <citation type="journal article" date="2010" name="Stand. Genomic Sci.">
        <title>Complete genome sequence of Desulfohalobium retbaense type strain (HR(100)).</title>
        <authorList>
            <person name="Spring S."/>
            <person name="Nolan M."/>
            <person name="Lapidus A."/>
            <person name="Glavina Del Rio T."/>
            <person name="Copeland A."/>
            <person name="Tice H."/>
            <person name="Cheng J.F."/>
            <person name="Lucas S."/>
            <person name="Land M."/>
            <person name="Chen F."/>
            <person name="Bruce D."/>
            <person name="Goodwin L."/>
            <person name="Pitluck S."/>
            <person name="Ivanova N."/>
            <person name="Mavromatis K."/>
            <person name="Mikhailova N."/>
            <person name="Pati A."/>
            <person name="Chen A."/>
            <person name="Palaniappan K."/>
            <person name="Hauser L."/>
            <person name="Chang Y.J."/>
            <person name="Jeffries C.D."/>
            <person name="Munk C."/>
            <person name="Kiss H."/>
            <person name="Chain P."/>
            <person name="Han C."/>
            <person name="Brettin T."/>
            <person name="Detter J.C."/>
            <person name="Schuler E."/>
            <person name="Goker M."/>
            <person name="Rohde M."/>
            <person name="Bristow J."/>
            <person name="Eisen J.A."/>
            <person name="Markowitz V."/>
            <person name="Hugenholtz P."/>
            <person name="Kyrpides N.C."/>
            <person name="Klenk H.P."/>
        </authorList>
    </citation>
    <scope>NUCLEOTIDE SEQUENCE [LARGE SCALE GENOMIC DNA]</scope>
    <source>
        <strain evidence="10 11">DSM 5692</strain>
    </source>
</reference>
<dbReference type="PROSITE" id="PS00588">
    <property type="entry name" value="FLAGELLA_BB_ROD"/>
    <property type="match status" value="1"/>
</dbReference>
<dbReference type="PANTHER" id="PTHR30435:SF1">
    <property type="entry name" value="FLAGELLAR HOOK PROTEIN FLGE"/>
    <property type="match status" value="1"/>
</dbReference>
<dbReference type="NCBIfam" id="TIGR03506">
    <property type="entry name" value="FlgEFG_subfam"/>
    <property type="match status" value="1"/>
</dbReference>
<evidence type="ECO:0000256" key="2">
    <source>
        <dbReference type="ARBA" id="ARBA00009677"/>
    </source>
</evidence>
<feature type="domain" description="Flagellar basal body rod protein N-terminal" evidence="6">
    <location>
        <begin position="7"/>
        <end position="37"/>
    </location>
</feature>
<evidence type="ECO:0000259" key="7">
    <source>
        <dbReference type="Pfam" id="PF06429"/>
    </source>
</evidence>
<gene>
    <name evidence="10" type="ordered locus">Dret_0577</name>
</gene>
<dbReference type="HOGENOM" id="CLU_013687_2_1_7"/>
<dbReference type="GO" id="GO:0005829">
    <property type="term" value="C:cytosol"/>
    <property type="evidence" value="ECO:0007669"/>
    <property type="project" value="TreeGrafter"/>
</dbReference>
<dbReference type="InterPro" id="IPR001444">
    <property type="entry name" value="Flag_bb_rod_N"/>
</dbReference>
<dbReference type="Pfam" id="PF22692">
    <property type="entry name" value="LlgE_F_G_D1"/>
    <property type="match status" value="1"/>
</dbReference>
<dbReference type="EMBL" id="CP001734">
    <property type="protein sequence ID" value="ACV67874.1"/>
    <property type="molecule type" value="Genomic_DNA"/>
</dbReference>
<dbReference type="InterPro" id="IPR037058">
    <property type="entry name" value="Falgellar_hook_FlgE_sf"/>
</dbReference>
<comment type="similarity">
    <text evidence="2 5">Belongs to the flagella basal body rod proteins family.</text>
</comment>
<keyword evidence="4 5" id="KW-0975">Bacterial flagellum</keyword>
<feature type="domain" description="Flagellar hook protein FlgE D2" evidence="8">
    <location>
        <begin position="168"/>
        <end position="314"/>
    </location>
</feature>
<dbReference type="RefSeq" id="WP_015751032.1">
    <property type="nucleotide sequence ID" value="NC_013223.1"/>
</dbReference>
<sequence length="433" mass="45024">MGLQGALYTGVSALGATGEAMNVIGNNLANSNTTAFKASRTLFSDLLASDVSSSSGTSQVGTGVGLASVDTVFSQGGFNPTESSTDLAIEGEGFFKVSDPNTGADAYTRAGGFNFNDEGFLVNPQGYRVQGYDVDGDGNTVGNLKDIYTDLSGSVPAQETGRASLSTNLNASAEVGASFDINDPAGTSNFSTSINVYDSLGTSHLANVYFTKAGSNAWNYHVTADVGGTNTVLKSHQIKFTSTGYLKEVDGNSYMNEKGEIPAGQEGNNVITVKNTGNPINWGNGSDGHVFDVEFNLSQYAGQSELVSKQQDGFSSGALNGIEVDQEGMVIGSYSNGESKDLAKLGLAKFANNNGLAQVGNSLFEATNASGLPAIGTPGAGVGTIRSNALEQSTVDIAKQFTDMITTQRAYQANSRTITTTDDMLQEVVNLKR</sequence>
<comment type="subcellular location">
    <subcellularLocation>
        <location evidence="1 5">Bacterial flagellum basal body</location>
    </subcellularLocation>
</comment>
<dbReference type="eggNOG" id="COG1749">
    <property type="taxonomic scope" value="Bacteria"/>
</dbReference>
<dbReference type="KEGG" id="drt:Dret_0577"/>
<dbReference type="GO" id="GO:0009425">
    <property type="term" value="C:bacterial-type flagellum basal body"/>
    <property type="evidence" value="ECO:0007669"/>
    <property type="project" value="UniProtKB-SubCell"/>
</dbReference>
<dbReference type="Proteomes" id="UP000001052">
    <property type="component" value="Chromosome"/>
</dbReference>
<dbReference type="InterPro" id="IPR053967">
    <property type="entry name" value="LlgE_F_G-like_D1"/>
</dbReference>
<accession>C8WYV8</accession>
<evidence type="ECO:0000259" key="8">
    <source>
        <dbReference type="Pfam" id="PF07559"/>
    </source>
</evidence>